<dbReference type="Proteomes" id="UP000516072">
    <property type="component" value="Chromosome"/>
</dbReference>
<dbReference type="PANTHER" id="PTHR36112">
    <property type="entry name" value="RIBOSOMAL RNA SMALL SUBUNIT METHYLTRANSFERASE J"/>
    <property type="match status" value="1"/>
</dbReference>
<comment type="similarity">
    <text evidence="1">Belongs to the methyltransferase superfamily. RsmJ family.</text>
</comment>
<dbReference type="GO" id="GO:0005737">
    <property type="term" value="C:cytoplasm"/>
    <property type="evidence" value="ECO:0007669"/>
    <property type="project" value="UniProtKB-SubCell"/>
</dbReference>
<reference evidence="2 3" key="1">
    <citation type="submission" date="2020-03" db="EMBL/GenBank/DDBJ databases">
        <authorList>
            <person name="Picone N."/>
        </authorList>
    </citation>
    <scope>NUCLEOTIDE SEQUENCE [LARGE SCALE GENOMIC DNA]</scope>
    <source>
        <strain evidence="2">NSCAC1</strain>
    </source>
</reference>
<accession>A0A7G1QC66</accession>
<evidence type="ECO:0000313" key="3">
    <source>
        <dbReference type="Proteomes" id="UP000516072"/>
    </source>
</evidence>
<comment type="subcellular location">
    <subcellularLocation>
        <location evidence="1">Cytoplasm</location>
    </subcellularLocation>
</comment>
<comment type="caution">
    <text evidence="1">Lacks conserved residue(s) required for the propagation of feature annotation.</text>
</comment>
<gene>
    <name evidence="1 2" type="primary">rsmJ</name>
    <name evidence="2" type="ORF">NSCAC_1543</name>
</gene>
<dbReference type="EMBL" id="LR778175">
    <property type="protein sequence ID" value="CAB1277183.1"/>
    <property type="molecule type" value="Genomic_DNA"/>
</dbReference>
<comment type="catalytic activity">
    <reaction evidence="1">
        <text>guanosine(1516) in 16S rRNA + S-adenosyl-L-methionine = N(2)-methylguanosine(1516) in 16S rRNA + S-adenosyl-L-homocysteine + H(+)</text>
        <dbReference type="Rhea" id="RHEA:43220"/>
        <dbReference type="Rhea" id="RHEA-COMP:10412"/>
        <dbReference type="Rhea" id="RHEA-COMP:10413"/>
        <dbReference type="ChEBI" id="CHEBI:15378"/>
        <dbReference type="ChEBI" id="CHEBI:57856"/>
        <dbReference type="ChEBI" id="CHEBI:59789"/>
        <dbReference type="ChEBI" id="CHEBI:74269"/>
        <dbReference type="ChEBI" id="CHEBI:74481"/>
        <dbReference type="EC" id="2.1.1.242"/>
    </reaction>
</comment>
<dbReference type="Gene3D" id="3.40.50.150">
    <property type="entry name" value="Vaccinia Virus protein VP39"/>
    <property type="match status" value="1"/>
</dbReference>
<dbReference type="HAMAP" id="MF_01523">
    <property type="entry name" value="16SrRNA_methyltr_J"/>
    <property type="match status" value="1"/>
</dbReference>
<dbReference type="SUPFAM" id="SSF53335">
    <property type="entry name" value="S-adenosyl-L-methionine-dependent methyltransferases"/>
    <property type="match status" value="1"/>
</dbReference>
<dbReference type="RefSeq" id="WP_197744207.1">
    <property type="nucleotide sequence ID" value="NZ_LR778175.1"/>
</dbReference>
<name>A0A7G1QC66_9GAMM</name>
<feature type="binding site" evidence="1">
    <location>
        <position position="183"/>
    </location>
    <ligand>
        <name>S-adenosyl-L-methionine</name>
        <dbReference type="ChEBI" id="CHEBI:59789"/>
    </ligand>
</feature>
<sequence length="259" mass="29192">MANHGCKFPIEIQPENHEQIVFAQKIANQIHPSIVIPSTQQLSTTALTLLVGFQGITLYSPYLKASIKVDFLNGIIGYRCRHSSNKELIARAVKLKNIKNPRVLDITAGLGKDGFILASLGYQVSMVEKSPIVHLLLEDGLTRANQIPELSEITCRIFNIYKDSIDYMHHMDKQDYPEIIYVDPMFPERSKSALVKKEMQLLQDLVGVDQNDPLLLEVALEYAQKRVVVKRPRLAPPIKGPSPGFTLQGKSIRFDIYLI</sequence>
<dbReference type="InterPro" id="IPR029063">
    <property type="entry name" value="SAM-dependent_MTases_sf"/>
</dbReference>
<proteinExistence type="inferred from homology"/>
<keyword evidence="1" id="KW-0963">Cytoplasm</keyword>
<keyword evidence="1 2" id="KW-0808">Transferase</keyword>
<comment type="function">
    <text evidence="1">Specifically methylates the guanosine in position 1516 of 16S rRNA.</text>
</comment>
<dbReference type="AlphaFoldDB" id="A0A7G1QC66"/>
<dbReference type="EC" id="2.1.1.242" evidence="1"/>
<keyword evidence="1 2" id="KW-0489">Methyltransferase</keyword>
<evidence type="ECO:0000256" key="1">
    <source>
        <dbReference type="HAMAP-Rule" id="MF_01523"/>
    </source>
</evidence>
<organism evidence="2 3">
    <name type="scientific">Candidatus Nitrosacidococcus tergens</name>
    <dbReference type="NCBI Taxonomy" id="553981"/>
    <lineage>
        <taxon>Bacteria</taxon>
        <taxon>Pseudomonadati</taxon>
        <taxon>Pseudomonadota</taxon>
        <taxon>Gammaproteobacteria</taxon>
        <taxon>Chromatiales</taxon>
        <taxon>Chromatiaceae</taxon>
        <taxon>Candidatus Nitrosacidococcus</taxon>
    </lineage>
</organism>
<dbReference type="Pfam" id="PF04445">
    <property type="entry name" value="SAM_MT"/>
    <property type="match status" value="1"/>
</dbReference>
<evidence type="ECO:0000313" key="2">
    <source>
        <dbReference type="EMBL" id="CAB1277183.1"/>
    </source>
</evidence>
<protein>
    <recommendedName>
        <fullName evidence="1">Ribosomal RNA small subunit methyltransferase J</fullName>
        <ecNumber evidence="1">2.1.1.242</ecNumber>
    </recommendedName>
    <alternativeName>
        <fullName evidence="1">16S rRNA m2G1516 methyltransferase</fullName>
    </alternativeName>
    <alternativeName>
        <fullName evidence="1">rRNA (guanine-N(2)-)-methyltransferase</fullName>
    </alternativeName>
</protein>
<dbReference type="PANTHER" id="PTHR36112:SF1">
    <property type="entry name" value="RIBOSOMAL RNA SMALL SUBUNIT METHYLTRANSFERASE J"/>
    <property type="match status" value="1"/>
</dbReference>
<keyword evidence="1" id="KW-0949">S-adenosyl-L-methionine</keyword>
<dbReference type="KEGG" id="ntg:NSCAC_1543"/>
<dbReference type="GO" id="GO:0008990">
    <property type="term" value="F:rRNA (guanine-N2-)-methyltransferase activity"/>
    <property type="evidence" value="ECO:0007669"/>
    <property type="project" value="UniProtKB-UniRule"/>
</dbReference>
<dbReference type="InterPro" id="IPR007536">
    <property type="entry name" value="16SrRNA_methylTrfase_J"/>
</dbReference>
<keyword evidence="1" id="KW-0698">rRNA processing</keyword>
<keyword evidence="3" id="KW-1185">Reference proteome</keyword>